<dbReference type="Pfam" id="PF22435">
    <property type="entry name" value="MRM3-like_sub_bind"/>
    <property type="match status" value="1"/>
</dbReference>
<dbReference type="PANTHER" id="PTHR43191:SF2">
    <property type="entry name" value="RRNA METHYLTRANSFERASE 3, MITOCHONDRIAL"/>
    <property type="match status" value="1"/>
</dbReference>
<dbReference type="GO" id="GO:0032259">
    <property type="term" value="P:methylation"/>
    <property type="evidence" value="ECO:0007669"/>
    <property type="project" value="UniProtKB-KW"/>
</dbReference>
<proteinExistence type="inferred from homology"/>
<dbReference type="EMBL" id="MVDD01000022">
    <property type="protein sequence ID" value="PKQ60689.1"/>
    <property type="molecule type" value="Genomic_DNA"/>
</dbReference>
<gene>
    <name evidence="6" type="ORF">BZG02_18370</name>
</gene>
<dbReference type="InterPro" id="IPR029026">
    <property type="entry name" value="tRNA_m1G_MTases_N"/>
</dbReference>
<evidence type="ECO:0000313" key="7">
    <source>
        <dbReference type="Proteomes" id="UP000233535"/>
    </source>
</evidence>
<dbReference type="SUPFAM" id="SSF55315">
    <property type="entry name" value="L30e-like"/>
    <property type="match status" value="1"/>
</dbReference>
<feature type="domain" description="MRM3-like substrate binding" evidence="5">
    <location>
        <begin position="8"/>
        <end position="92"/>
    </location>
</feature>
<dbReference type="InterPro" id="IPR001537">
    <property type="entry name" value="SpoU_MeTrfase"/>
</dbReference>
<evidence type="ECO:0000313" key="6">
    <source>
        <dbReference type="EMBL" id="PKQ60689.1"/>
    </source>
</evidence>
<dbReference type="Gene3D" id="3.30.1330.30">
    <property type="match status" value="1"/>
</dbReference>
<dbReference type="GO" id="GO:0006396">
    <property type="term" value="P:RNA processing"/>
    <property type="evidence" value="ECO:0007669"/>
    <property type="project" value="InterPro"/>
</dbReference>
<dbReference type="GO" id="GO:0003723">
    <property type="term" value="F:RNA binding"/>
    <property type="evidence" value="ECO:0007669"/>
    <property type="project" value="InterPro"/>
</dbReference>
<name>A0A2N3HRL7_9BACT</name>
<dbReference type="AlphaFoldDB" id="A0A2N3HRL7"/>
<evidence type="ECO:0000256" key="2">
    <source>
        <dbReference type="ARBA" id="ARBA00022603"/>
    </source>
</evidence>
<dbReference type="GO" id="GO:0008173">
    <property type="term" value="F:RNA methyltransferase activity"/>
    <property type="evidence" value="ECO:0007669"/>
    <property type="project" value="InterPro"/>
</dbReference>
<dbReference type="Gene3D" id="3.40.1280.10">
    <property type="match status" value="1"/>
</dbReference>
<sequence>MKTVLSKNQIKLITSLQQKKYRDQHQLFVAEGNKLVSDLIEANVEVEFLIYTKEWKASNSISRKTKINNRIETDALQIKKISTLKTPSSVIAVFKIPSRIIDKADIQNSLSLVLDDVQDPGNLGTIIRVADWFGIKHIFCSPNTVDLYNPKVIQATMGAISSVSVIYTKLEELILQYKNPSFPIYGTFLEGEIIYNCKLQKKGFIIMGNEGKGVSEKIQNLVTNKLYIPDFPNGKAVSESLNVSVATSIICSEFRRQEF</sequence>
<dbReference type="OrthoDB" id="9785673at2"/>
<dbReference type="InterPro" id="IPR051259">
    <property type="entry name" value="rRNA_Methyltransferase"/>
</dbReference>
<dbReference type="Pfam" id="PF00588">
    <property type="entry name" value="SpoU_methylase"/>
    <property type="match status" value="1"/>
</dbReference>
<organism evidence="6 7">
    <name type="scientific">Labilibaculum filiforme</name>
    <dbReference type="NCBI Taxonomy" id="1940526"/>
    <lineage>
        <taxon>Bacteria</taxon>
        <taxon>Pseudomonadati</taxon>
        <taxon>Bacteroidota</taxon>
        <taxon>Bacteroidia</taxon>
        <taxon>Marinilabiliales</taxon>
        <taxon>Marinifilaceae</taxon>
        <taxon>Labilibaculum</taxon>
    </lineage>
</organism>
<dbReference type="CDD" id="cd18109">
    <property type="entry name" value="SpoU-like_RNA-MTase"/>
    <property type="match status" value="1"/>
</dbReference>
<dbReference type="InterPro" id="IPR029028">
    <property type="entry name" value="Alpha/beta_knot_MTases"/>
</dbReference>
<comment type="caution">
    <text evidence="6">The sequence shown here is derived from an EMBL/GenBank/DDBJ whole genome shotgun (WGS) entry which is preliminary data.</text>
</comment>
<dbReference type="InterPro" id="IPR029064">
    <property type="entry name" value="Ribosomal_eL30-like_sf"/>
</dbReference>
<evidence type="ECO:0000259" key="4">
    <source>
        <dbReference type="Pfam" id="PF00588"/>
    </source>
</evidence>
<accession>A0A2N3HRL7</accession>
<dbReference type="InterPro" id="IPR053888">
    <property type="entry name" value="MRM3-like_sub_bind"/>
</dbReference>
<dbReference type="SUPFAM" id="SSF75217">
    <property type="entry name" value="alpha/beta knot"/>
    <property type="match status" value="1"/>
</dbReference>
<evidence type="ECO:0000256" key="3">
    <source>
        <dbReference type="ARBA" id="ARBA00022679"/>
    </source>
</evidence>
<comment type="similarity">
    <text evidence="1">Belongs to the class IV-like SAM-binding methyltransferase superfamily. RNA methyltransferase TrmH family.</text>
</comment>
<keyword evidence="7" id="KW-1185">Reference proteome</keyword>
<protein>
    <submittedName>
        <fullName evidence="6">RNA methyltransferase</fullName>
    </submittedName>
</protein>
<dbReference type="Proteomes" id="UP000233535">
    <property type="component" value="Unassembled WGS sequence"/>
</dbReference>
<evidence type="ECO:0000256" key="1">
    <source>
        <dbReference type="ARBA" id="ARBA00007228"/>
    </source>
</evidence>
<reference evidence="6 7" key="1">
    <citation type="journal article" date="2017" name="Front. Microbiol.">
        <title>Labilibaculum manganireducens gen. nov., sp. nov. and Labilibaculum filiforme sp. nov., Novel Bacteroidetes Isolated from Subsurface Sediments of the Baltic Sea.</title>
        <authorList>
            <person name="Vandieken V."/>
            <person name="Marshall I.P."/>
            <person name="Niemann H."/>
            <person name="Engelen B."/>
            <person name="Cypionka H."/>
        </authorList>
    </citation>
    <scope>NUCLEOTIDE SEQUENCE [LARGE SCALE GENOMIC DNA]</scope>
    <source>
        <strain evidence="6 7">59.16B</strain>
    </source>
</reference>
<feature type="domain" description="tRNA/rRNA methyltransferase SpoU type" evidence="4">
    <location>
        <begin position="110"/>
        <end position="251"/>
    </location>
</feature>
<dbReference type="PANTHER" id="PTHR43191">
    <property type="entry name" value="RRNA METHYLTRANSFERASE 3"/>
    <property type="match status" value="1"/>
</dbReference>
<evidence type="ECO:0000259" key="5">
    <source>
        <dbReference type="Pfam" id="PF22435"/>
    </source>
</evidence>
<keyword evidence="2 6" id="KW-0489">Methyltransferase</keyword>
<keyword evidence="3 6" id="KW-0808">Transferase</keyword>